<sequence>MERIAIVDIACGSVSDGVTCQTSDMRDREAVRAAREALESTKIPPLIIVTGSVPRTPGGVTLAQLKKRNVEKLLAEQGLQKIPVFIAEQGYDSFSEARSITSLLRLSDFTAFTLVSSHWYMPYGGEIWQRRAEENKLCMTAWSVVTPTGAKTRKIYRRNSRILKAAIVLRMEPLLEFFVGLQTSRRKTKGFTWTGCD</sequence>
<organism evidence="1 2">
    <name type="scientific">Candidatus Doudnabacteria bacterium RIFCSPLOWO2_02_FULL_48_13</name>
    <dbReference type="NCBI Taxonomy" id="1817845"/>
    <lineage>
        <taxon>Bacteria</taxon>
        <taxon>Candidatus Doudnaibacteriota</taxon>
    </lineage>
</organism>
<gene>
    <name evidence="1" type="ORF">A3J05_01620</name>
</gene>
<reference evidence="1 2" key="1">
    <citation type="journal article" date="2016" name="Nat. Commun.">
        <title>Thousands of microbial genomes shed light on interconnected biogeochemical processes in an aquifer system.</title>
        <authorList>
            <person name="Anantharaman K."/>
            <person name="Brown C.T."/>
            <person name="Hug L.A."/>
            <person name="Sharon I."/>
            <person name="Castelle C.J."/>
            <person name="Probst A.J."/>
            <person name="Thomas B.C."/>
            <person name="Singh A."/>
            <person name="Wilkins M.J."/>
            <person name="Karaoz U."/>
            <person name="Brodie E.L."/>
            <person name="Williams K.H."/>
            <person name="Hubbard S.S."/>
            <person name="Banfield J.F."/>
        </authorList>
    </citation>
    <scope>NUCLEOTIDE SEQUENCE [LARGE SCALE GENOMIC DNA]</scope>
</reference>
<evidence type="ECO:0008006" key="3">
    <source>
        <dbReference type="Google" id="ProtNLM"/>
    </source>
</evidence>
<protein>
    <recommendedName>
        <fullName evidence="3">DUF218 domain-containing protein</fullName>
    </recommendedName>
</protein>
<evidence type="ECO:0000313" key="2">
    <source>
        <dbReference type="Proteomes" id="UP000177235"/>
    </source>
</evidence>
<dbReference type="AlphaFoldDB" id="A0A1F5QA80"/>
<name>A0A1F5QA80_9BACT</name>
<comment type="caution">
    <text evidence="1">The sequence shown here is derived from an EMBL/GenBank/DDBJ whole genome shotgun (WGS) entry which is preliminary data.</text>
</comment>
<accession>A0A1F5QA80</accession>
<proteinExistence type="predicted"/>
<evidence type="ECO:0000313" key="1">
    <source>
        <dbReference type="EMBL" id="OGE99111.1"/>
    </source>
</evidence>
<dbReference type="Proteomes" id="UP000177235">
    <property type="component" value="Unassembled WGS sequence"/>
</dbReference>
<dbReference type="EMBL" id="MFFF01000022">
    <property type="protein sequence ID" value="OGE99111.1"/>
    <property type="molecule type" value="Genomic_DNA"/>
</dbReference>